<proteinExistence type="inferred from homology"/>
<dbReference type="SUPFAM" id="SSF53850">
    <property type="entry name" value="Periplasmic binding protein-like II"/>
    <property type="match status" value="1"/>
</dbReference>
<keyword evidence="4" id="KW-0732">Signal</keyword>
<sequence>MSRNRWLWIPITIVVVACLLVTCGGGSLFLWYQGEGLKFLEGATPPSELLPSIRPTPEAKPPARLGATLNLPGGEPPTLDPALTQDATSASYIVEIFSGLVTLNRDLEVVPDIAESWDLSDDGTTYTFHLRDDVKFHDGKPVTAQDLKYAIERACDPSTGSVVADTYLGDIVGAQAKLRGEADEVSGVLVVDDYTLEIAIDSPKAYFLSKLTYPTAFVVD</sequence>
<keyword evidence="5" id="KW-0472">Membrane</keyword>
<comment type="similarity">
    <text evidence="2">Belongs to the bacterial solute-binding protein 5 family.</text>
</comment>
<evidence type="ECO:0000256" key="1">
    <source>
        <dbReference type="ARBA" id="ARBA00004196"/>
    </source>
</evidence>
<feature type="transmembrane region" description="Helical" evidence="5">
    <location>
        <begin position="6"/>
        <end position="32"/>
    </location>
</feature>
<keyword evidence="5" id="KW-1133">Transmembrane helix</keyword>
<accession>X0X7C8</accession>
<evidence type="ECO:0000259" key="6">
    <source>
        <dbReference type="Pfam" id="PF00496"/>
    </source>
</evidence>
<dbReference type="Gene3D" id="3.90.76.10">
    <property type="entry name" value="Dipeptide-binding Protein, Domain 1"/>
    <property type="match status" value="1"/>
</dbReference>
<dbReference type="InterPro" id="IPR039424">
    <property type="entry name" value="SBP_5"/>
</dbReference>
<keyword evidence="5" id="KW-0812">Transmembrane</keyword>
<name>X0X7C8_9ZZZZ</name>
<evidence type="ECO:0000256" key="2">
    <source>
        <dbReference type="ARBA" id="ARBA00005695"/>
    </source>
</evidence>
<comment type="subcellular location">
    <subcellularLocation>
        <location evidence="1">Cell envelope</location>
    </subcellularLocation>
</comment>
<dbReference type="Gene3D" id="3.40.190.10">
    <property type="entry name" value="Periplasmic binding protein-like II"/>
    <property type="match status" value="1"/>
</dbReference>
<keyword evidence="3" id="KW-0813">Transport</keyword>
<dbReference type="PROSITE" id="PS51257">
    <property type="entry name" value="PROKAR_LIPOPROTEIN"/>
    <property type="match status" value="1"/>
</dbReference>
<feature type="non-terminal residue" evidence="7">
    <location>
        <position position="220"/>
    </location>
</feature>
<comment type="caution">
    <text evidence="7">The sequence shown here is derived from an EMBL/GenBank/DDBJ whole genome shotgun (WGS) entry which is preliminary data.</text>
</comment>
<evidence type="ECO:0000256" key="4">
    <source>
        <dbReference type="ARBA" id="ARBA00022729"/>
    </source>
</evidence>
<dbReference type="EMBL" id="BARS01041352">
    <property type="protein sequence ID" value="GAG31312.1"/>
    <property type="molecule type" value="Genomic_DNA"/>
</dbReference>
<dbReference type="GO" id="GO:1904680">
    <property type="term" value="F:peptide transmembrane transporter activity"/>
    <property type="evidence" value="ECO:0007669"/>
    <property type="project" value="TreeGrafter"/>
</dbReference>
<reference evidence="7" key="1">
    <citation type="journal article" date="2014" name="Front. Microbiol.">
        <title>High frequency of phylogenetically diverse reductive dehalogenase-homologous genes in deep subseafloor sedimentary metagenomes.</title>
        <authorList>
            <person name="Kawai M."/>
            <person name="Futagami T."/>
            <person name="Toyoda A."/>
            <person name="Takaki Y."/>
            <person name="Nishi S."/>
            <person name="Hori S."/>
            <person name="Arai W."/>
            <person name="Tsubouchi T."/>
            <person name="Morono Y."/>
            <person name="Uchiyama I."/>
            <person name="Ito T."/>
            <person name="Fujiyama A."/>
            <person name="Inagaki F."/>
            <person name="Takami H."/>
        </authorList>
    </citation>
    <scope>NUCLEOTIDE SEQUENCE</scope>
    <source>
        <strain evidence="7">Expedition CK06-06</strain>
    </source>
</reference>
<dbReference type="InterPro" id="IPR023765">
    <property type="entry name" value="SBP_5_CS"/>
</dbReference>
<evidence type="ECO:0000256" key="3">
    <source>
        <dbReference type="ARBA" id="ARBA00022448"/>
    </source>
</evidence>
<dbReference type="GO" id="GO:0030313">
    <property type="term" value="C:cell envelope"/>
    <property type="evidence" value="ECO:0007669"/>
    <property type="project" value="UniProtKB-SubCell"/>
</dbReference>
<gene>
    <name evidence="7" type="ORF">S01H1_62909</name>
</gene>
<organism evidence="7">
    <name type="scientific">marine sediment metagenome</name>
    <dbReference type="NCBI Taxonomy" id="412755"/>
    <lineage>
        <taxon>unclassified sequences</taxon>
        <taxon>metagenomes</taxon>
        <taxon>ecological metagenomes</taxon>
    </lineage>
</organism>
<protein>
    <recommendedName>
        <fullName evidence="6">Solute-binding protein family 5 domain-containing protein</fullName>
    </recommendedName>
</protein>
<dbReference type="PANTHER" id="PTHR30290:SF10">
    <property type="entry name" value="PERIPLASMIC OLIGOPEPTIDE-BINDING PROTEIN-RELATED"/>
    <property type="match status" value="1"/>
</dbReference>
<evidence type="ECO:0000256" key="5">
    <source>
        <dbReference type="SAM" id="Phobius"/>
    </source>
</evidence>
<dbReference type="PANTHER" id="PTHR30290">
    <property type="entry name" value="PERIPLASMIC BINDING COMPONENT OF ABC TRANSPORTER"/>
    <property type="match status" value="1"/>
</dbReference>
<dbReference type="GO" id="GO:0015833">
    <property type="term" value="P:peptide transport"/>
    <property type="evidence" value="ECO:0007669"/>
    <property type="project" value="TreeGrafter"/>
</dbReference>
<dbReference type="InterPro" id="IPR000914">
    <property type="entry name" value="SBP_5_dom"/>
</dbReference>
<dbReference type="PROSITE" id="PS01040">
    <property type="entry name" value="SBP_BACTERIAL_5"/>
    <property type="match status" value="1"/>
</dbReference>
<dbReference type="Pfam" id="PF00496">
    <property type="entry name" value="SBP_bac_5"/>
    <property type="match status" value="1"/>
</dbReference>
<dbReference type="FunFam" id="3.90.76.10:FF:000001">
    <property type="entry name" value="Oligopeptide ABC transporter substrate-binding protein"/>
    <property type="match status" value="1"/>
</dbReference>
<feature type="domain" description="Solute-binding protein family 5" evidence="6">
    <location>
        <begin position="108"/>
        <end position="219"/>
    </location>
</feature>
<evidence type="ECO:0000313" key="7">
    <source>
        <dbReference type="EMBL" id="GAG31312.1"/>
    </source>
</evidence>
<dbReference type="AlphaFoldDB" id="X0X7C8"/>